<dbReference type="Proteomes" id="UP000078599">
    <property type="component" value="Unassembled WGS sequence"/>
</dbReference>
<feature type="compositionally biased region" description="Low complexity" evidence="1">
    <location>
        <begin position="54"/>
        <end position="65"/>
    </location>
</feature>
<reference evidence="6" key="2">
    <citation type="journal article" date="2010" name="PLoS Genet.">
        <title>Structure, function, and evolution of the Thiomonas spp. genome.</title>
        <authorList>
            <person name="Arsene-Ploetze F."/>
            <person name="Koechler S."/>
            <person name="Marchal M."/>
            <person name="Coppee J.Y."/>
            <person name="Chandler M."/>
            <person name="Bonnefoy V."/>
            <person name="Brochier-Armanet C."/>
            <person name="Barakat M."/>
            <person name="Barbe V."/>
            <person name="Battaglia-Brunet F."/>
            <person name="Bruneel O."/>
            <person name="Bryan C.G."/>
            <person name="Cleiss-Arnold J."/>
            <person name="Cruveiller S."/>
            <person name="Erhardt M."/>
            <person name="Heinrich-Salmeron A."/>
            <person name="Hommais F."/>
            <person name="Joulian C."/>
            <person name="Krin E."/>
            <person name="Lieutaud A."/>
            <person name="Lievremont D."/>
            <person name="Michel C."/>
            <person name="Muller D."/>
            <person name="Ortet P."/>
            <person name="Proux C."/>
            <person name="Siguier P."/>
            <person name="Roche D."/>
            <person name="Rouy Z."/>
            <person name="Salvignol G."/>
            <person name="Slyemi D."/>
            <person name="Talla E."/>
            <person name="Weiss S."/>
            <person name="Weissenbach J."/>
            <person name="Medigue C."/>
            <person name="Bertin P.N."/>
        </authorList>
    </citation>
    <scope>NUCLEOTIDE SEQUENCE [LARGE SCALE GENOMIC DNA]</scope>
    <source>
        <strain evidence="6">DSM 22701 / CIP 110005 / 3As</strain>
    </source>
</reference>
<feature type="compositionally biased region" description="Acidic residues" evidence="1">
    <location>
        <begin position="142"/>
        <end position="154"/>
    </location>
</feature>
<dbReference type="InterPro" id="IPR011723">
    <property type="entry name" value="Znf/thioredoxin_put"/>
</dbReference>
<evidence type="ECO:0000259" key="3">
    <source>
        <dbReference type="Pfam" id="PF13719"/>
    </source>
</evidence>
<dbReference type="EMBL" id="FP475956">
    <property type="protein sequence ID" value="CAZ89374.1"/>
    <property type="molecule type" value="Genomic_DNA"/>
</dbReference>
<keyword evidence="2" id="KW-0472">Membrane</keyword>
<protein>
    <recommendedName>
        <fullName evidence="3">Zinc finger/thioredoxin putative domain-containing protein</fullName>
    </recommendedName>
</protein>
<dbReference type="KEGG" id="thi:THI_2763"/>
<evidence type="ECO:0000313" key="5">
    <source>
        <dbReference type="EMBL" id="CQR35621.1"/>
    </source>
</evidence>
<keyword evidence="2" id="KW-1133">Transmembrane helix</keyword>
<dbReference type="InterPro" id="IPR021834">
    <property type="entry name" value="DUF3426"/>
</dbReference>
<organism evidence="4 6">
    <name type="scientific">Thiomonas arsenitoxydans (strain DSM 22701 / CIP 110005 / 3As)</name>
    <dbReference type="NCBI Taxonomy" id="426114"/>
    <lineage>
        <taxon>Bacteria</taxon>
        <taxon>Pseudomonadati</taxon>
        <taxon>Pseudomonadota</taxon>
        <taxon>Betaproteobacteria</taxon>
        <taxon>Burkholderiales</taxon>
        <taxon>Thiomonas</taxon>
    </lineage>
</organism>
<dbReference type="OrthoDB" id="5294582at2"/>
<dbReference type="NCBIfam" id="TIGR02098">
    <property type="entry name" value="MJ0042_CXXC"/>
    <property type="match status" value="1"/>
</dbReference>
<sequence length="380" mass="40805">MAQATRCPHCQTAFKVVRDQLLLREGWVRCGHCGEPFNALDHLIDLTPAPPAAAEPAPASAEPQAPAEPTPPPEAPPEPLASTVPVTAGLRWNNIPLDQPTYQGFLPLTAQAYSPAPRAPAKQAPARGEKAQPDQALAPAESPDDLLPEGDLAADEIPPSQSALDPDAAPLSEFNLNDALNYQFVSEDLSQNPPALAAKPVEAEPEFIRKARRQAFWSSTPARAALAFISLLLLLVLAAQAALTWRDTLAQQYPISRPWLQQLCEMTSGCELAAPRNLDALVIDSSTLSPADSGLQLSVLLRNRSDRAVAWPALELTLTNAQDMTLQRKVVQAAQYLPEAQATHRTLTEGLAAGQQVQLLLHLEVNGAAPAGYKLVLFYP</sequence>
<dbReference type="Pfam" id="PF11906">
    <property type="entry name" value="DUF3426"/>
    <property type="match status" value="1"/>
</dbReference>
<feature type="region of interest" description="Disordered" evidence="1">
    <location>
        <begin position="48"/>
        <end position="82"/>
    </location>
</feature>
<feature type="compositionally biased region" description="Low complexity" evidence="1">
    <location>
        <begin position="116"/>
        <end position="126"/>
    </location>
</feature>
<keyword evidence="2" id="KW-0812">Transmembrane</keyword>
<evidence type="ECO:0000256" key="1">
    <source>
        <dbReference type="SAM" id="MobiDB-lite"/>
    </source>
</evidence>
<evidence type="ECO:0000313" key="7">
    <source>
        <dbReference type="Proteomes" id="UP000078599"/>
    </source>
</evidence>
<dbReference type="HOGENOM" id="CLU_036053_4_0_4"/>
<evidence type="ECO:0000313" key="4">
    <source>
        <dbReference type="EMBL" id="CAZ89374.1"/>
    </source>
</evidence>
<keyword evidence="7" id="KW-1185">Reference proteome</keyword>
<dbReference type="RefSeq" id="WP_013106659.1">
    <property type="nucleotide sequence ID" value="NZ_CTRL01000047.1"/>
</dbReference>
<evidence type="ECO:0000313" key="6">
    <source>
        <dbReference type="Proteomes" id="UP000002372"/>
    </source>
</evidence>
<reference key="1">
    <citation type="submission" date="2009-07" db="EMBL/GenBank/DDBJ databases">
        <authorList>
            <person name="Genoscope - CEA"/>
        </authorList>
    </citation>
    <scope>NUCLEOTIDE SEQUENCE</scope>
    <source>
        <strain>3As</strain>
    </source>
</reference>
<dbReference type="EMBL" id="CTRI01000027">
    <property type="protein sequence ID" value="CQR35621.1"/>
    <property type="molecule type" value="Genomic_DNA"/>
</dbReference>
<dbReference type="Proteomes" id="UP000002372">
    <property type="component" value="Chromosome"/>
</dbReference>
<reference evidence="4" key="3">
    <citation type="submission" date="2010-07" db="EMBL/GenBank/DDBJ databases">
        <authorList>
            <person name="Genoscope - CEA"/>
        </authorList>
    </citation>
    <scope>NUCLEOTIDE SEQUENCE</scope>
    <source>
        <strain evidence="4">3As</strain>
    </source>
</reference>
<feature type="compositionally biased region" description="Pro residues" evidence="1">
    <location>
        <begin position="66"/>
        <end position="79"/>
    </location>
</feature>
<feature type="transmembrane region" description="Helical" evidence="2">
    <location>
        <begin position="224"/>
        <end position="245"/>
    </location>
</feature>
<feature type="region of interest" description="Disordered" evidence="1">
    <location>
        <begin position="116"/>
        <end position="169"/>
    </location>
</feature>
<dbReference type="AlphaFoldDB" id="D6CLE6"/>
<evidence type="ECO:0000256" key="2">
    <source>
        <dbReference type="SAM" id="Phobius"/>
    </source>
</evidence>
<proteinExistence type="predicted"/>
<feature type="domain" description="Zinc finger/thioredoxin putative" evidence="3">
    <location>
        <begin position="5"/>
        <end position="39"/>
    </location>
</feature>
<accession>D6CLE6</accession>
<name>D6CLE6_THIA3</name>
<dbReference type="Pfam" id="PF13719">
    <property type="entry name" value="Zn_ribbon_5"/>
    <property type="match status" value="1"/>
</dbReference>
<reference evidence="5 7" key="4">
    <citation type="submission" date="2015-03" db="EMBL/GenBank/DDBJ databases">
        <authorList>
            <person name="Regsiter A."/>
            <person name="william w."/>
        </authorList>
    </citation>
    <scope>NUCLEOTIDE SEQUENCE [LARGE SCALE GENOMIC DNA]</scope>
    <source>
        <strain evidence="5 7">CB1</strain>
    </source>
</reference>
<gene>
    <name evidence="4" type="ordered locus">THI_2763</name>
    <name evidence="5" type="ORF">THICB1_50213</name>
</gene>
<dbReference type="eggNOG" id="ENOG5030APC">
    <property type="taxonomic scope" value="Bacteria"/>
</dbReference>